<comment type="similarity">
    <text evidence="2">Belongs to the TsaE family.</text>
</comment>
<gene>
    <name evidence="11" type="ORF">SAMN04488053_1084</name>
</gene>
<evidence type="ECO:0000256" key="2">
    <source>
        <dbReference type="ARBA" id="ARBA00007599"/>
    </source>
</evidence>
<evidence type="ECO:0000256" key="7">
    <source>
        <dbReference type="ARBA" id="ARBA00022741"/>
    </source>
</evidence>
<protein>
    <recommendedName>
        <fullName evidence="3">tRNA threonylcarbamoyladenosine biosynthesis protein TsaE</fullName>
    </recommendedName>
    <alternativeName>
        <fullName evidence="10">t(6)A37 threonylcarbamoyladenosine biosynthesis protein TsaE</fullName>
    </alternativeName>
</protein>
<dbReference type="EMBL" id="FNIL01000008">
    <property type="protein sequence ID" value="SDO15626.1"/>
    <property type="molecule type" value="Genomic_DNA"/>
</dbReference>
<dbReference type="RefSeq" id="WP_090843236.1">
    <property type="nucleotide sequence ID" value="NZ_FNIL01000008.1"/>
</dbReference>
<evidence type="ECO:0000256" key="4">
    <source>
        <dbReference type="ARBA" id="ARBA00022490"/>
    </source>
</evidence>
<organism evidence="11 12">
    <name type="scientific">Alkalicoccus daliensis</name>
    <dbReference type="NCBI Taxonomy" id="745820"/>
    <lineage>
        <taxon>Bacteria</taxon>
        <taxon>Bacillati</taxon>
        <taxon>Bacillota</taxon>
        <taxon>Bacilli</taxon>
        <taxon>Bacillales</taxon>
        <taxon>Bacillaceae</taxon>
        <taxon>Alkalicoccus</taxon>
    </lineage>
</organism>
<evidence type="ECO:0000256" key="5">
    <source>
        <dbReference type="ARBA" id="ARBA00022694"/>
    </source>
</evidence>
<comment type="subcellular location">
    <subcellularLocation>
        <location evidence="1">Cytoplasm</location>
    </subcellularLocation>
</comment>
<dbReference type="PANTHER" id="PTHR33540">
    <property type="entry name" value="TRNA THREONYLCARBAMOYLADENOSINE BIOSYNTHESIS PROTEIN TSAE"/>
    <property type="match status" value="1"/>
</dbReference>
<evidence type="ECO:0000256" key="3">
    <source>
        <dbReference type="ARBA" id="ARBA00019010"/>
    </source>
</evidence>
<dbReference type="Proteomes" id="UP000198778">
    <property type="component" value="Unassembled WGS sequence"/>
</dbReference>
<keyword evidence="4" id="KW-0963">Cytoplasm</keyword>
<evidence type="ECO:0000256" key="6">
    <source>
        <dbReference type="ARBA" id="ARBA00022723"/>
    </source>
</evidence>
<dbReference type="GO" id="GO:0005737">
    <property type="term" value="C:cytoplasm"/>
    <property type="evidence" value="ECO:0007669"/>
    <property type="project" value="UniProtKB-SubCell"/>
</dbReference>
<dbReference type="SUPFAM" id="SSF52540">
    <property type="entry name" value="P-loop containing nucleoside triphosphate hydrolases"/>
    <property type="match status" value="1"/>
</dbReference>
<keyword evidence="9" id="KW-0460">Magnesium</keyword>
<keyword evidence="5" id="KW-0819">tRNA processing</keyword>
<dbReference type="NCBIfam" id="TIGR00150">
    <property type="entry name" value="T6A_YjeE"/>
    <property type="match status" value="1"/>
</dbReference>
<dbReference type="GO" id="GO:0002949">
    <property type="term" value="P:tRNA threonylcarbamoyladenosine modification"/>
    <property type="evidence" value="ECO:0007669"/>
    <property type="project" value="InterPro"/>
</dbReference>
<sequence>MESLTWETKSAEETESLAAKLGAILQQGDVITLSGDLGAGKTTFTKALAKALGVKKNVNSPTFTIMKEYQGDLPFYHMDAYRLEDSMEEMGLEEYIEGDGVLVIEWPEMIEDQLPETYLALQLHYTGETQRSLQAEAHGARYEQVLKEWNI</sequence>
<dbReference type="InterPro" id="IPR027417">
    <property type="entry name" value="P-loop_NTPase"/>
</dbReference>
<evidence type="ECO:0000256" key="9">
    <source>
        <dbReference type="ARBA" id="ARBA00022842"/>
    </source>
</evidence>
<keyword evidence="6" id="KW-0479">Metal-binding</keyword>
<dbReference type="GO" id="GO:0005524">
    <property type="term" value="F:ATP binding"/>
    <property type="evidence" value="ECO:0007669"/>
    <property type="project" value="UniProtKB-KW"/>
</dbReference>
<dbReference type="OrthoDB" id="9815896at2"/>
<evidence type="ECO:0000313" key="11">
    <source>
        <dbReference type="EMBL" id="SDO15626.1"/>
    </source>
</evidence>
<evidence type="ECO:0000313" key="12">
    <source>
        <dbReference type="Proteomes" id="UP000198778"/>
    </source>
</evidence>
<dbReference type="InterPro" id="IPR003442">
    <property type="entry name" value="T6A_TsaE"/>
</dbReference>
<reference evidence="12" key="1">
    <citation type="submission" date="2016-10" db="EMBL/GenBank/DDBJ databases">
        <authorList>
            <person name="Varghese N."/>
            <person name="Submissions S."/>
        </authorList>
    </citation>
    <scope>NUCLEOTIDE SEQUENCE [LARGE SCALE GENOMIC DNA]</scope>
    <source>
        <strain evidence="12">CGMCC 1.10369</strain>
    </source>
</reference>
<evidence type="ECO:0000256" key="8">
    <source>
        <dbReference type="ARBA" id="ARBA00022840"/>
    </source>
</evidence>
<dbReference type="Pfam" id="PF02367">
    <property type="entry name" value="TsaE"/>
    <property type="match status" value="1"/>
</dbReference>
<dbReference type="AlphaFoldDB" id="A0A1H0H8T7"/>
<evidence type="ECO:0000256" key="1">
    <source>
        <dbReference type="ARBA" id="ARBA00004496"/>
    </source>
</evidence>
<dbReference type="Gene3D" id="3.40.50.300">
    <property type="entry name" value="P-loop containing nucleotide triphosphate hydrolases"/>
    <property type="match status" value="1"/>
</dbReference>
<evidence type="ECO:0000256" key="10">
    <source>
        <dbReference type="ARBA" id="ARBA00032441"/>
    </source>
</evidence>
<keyword evidence="8" id="KW-0067">ATP-binding</keyword>
<dbReference type="STRING" id="745820.SAMN04488053_1084"/>
<dbReference type="PANTHER" id="PTHR33540:SF2">
    <property type="entry name" value="TRNA THREONYLCARBAMOYLADENOSINE BIOSYNTHESIS PROTEIN TSAE"/>
    <property type="match status" value="1"/>
</dbReference>
<keyword evidence="7" id="KW-0547">Nucleotide-binding</keyword>
<keyword evidence="12" id="KW-1185">Reference proteome</keyword>
<dbReference type="FunFam" id="3.40.50.300:FF:000777">
    <property type="entry name" value="tRNA (N6-adenosine(37)-N6)-threonylcarbamoyltransferase complex ATPase TsaE"/>
    <property type="match status" value="1"/>
</dbReference>
<name>A0A1H0H8T7_9BACI</name>
<dbReference type="GO" id="GO:0046872">
    <property type="term" value="F:metal ion binding"/>
    <property type="evidence" value="ECO:0007669"/>
    <property type="project" value="UniProtKB-KW"/>
</dbReference>
<accession>A0A1H0H8T7</accession>
<proteinExistence type="inferred from homology"/>